<dbReference type="Pfam" id="PF06817">
    <property type="entry name" value="RVT_thumb"/>
    <property type="match status" value="1"/>
</dbReference>
<sequence length="340" mass="38303">DAPRFAFSVPTVNQRAPRKRYHWKVLPQGMQNSPTICQRYVASLLSPVRAAMPEVVIHHYMDDVLVCAENEDLLNHTFDLTVKALIAAGFELQESKIQRVPPWKCLGLKISQRTIVPQKLAIKTKIETLADVHQLCGALTWVRPWLGLSTEDLAPLFSLLKGAEELSSPRSLTPEAKKALEKVQDLMASRQAHRCVSGLPFMFTVLGDLPYLHGVIFQDPLLIIEWVFLRHQQSKRLIKPQEMMADLIRKARVRIRDLAGCDFECIHIGIQTKSGQISKATLEHLLQTNEALPFALDSYPGKISLTQPAQKIFNQDAQFVLALDSVQSMKPLKALTIFTD</sequence>
<evidence type="ECO:0000259" key="9">
    <source>
        <dbReference type="PROSITE" id="PS50878"/>
    </source>
</evidence>
<keyword evidence="4" id="KW-0548">Nucleotidyltransferase</keyword>
<dbReference type="GO" id="GO:0003964">
    <property type="term" value="F:RNA-directed DNA polymerase activity"/>
    <property type="evidence" value="ECO:0007669"/>
    <property type="project" value="UniProtKB-KW"/>
</dbReference>
<dbReference type="GO" id="GO:0035613">
    <property type="term" value="F:RNA stem-loop binding"/>
    <property type="evidence" value="ECO:0007669"/>
    <property type="project" value="TreeGrafter"/>
</dbReference>
<dbReference type="Pfam" id="PF00078">
    <property type="entry name" value="RVT_1"/>
    <property type="match status" value="1"/>
</dbReference>
<comment type="caution">
    <text evidence="10">The sequence shown here is derived from an EMBL/GenBank/DDBJ whole genome shotgun (WGS) entry which is preliminary data.</text>
</comment>
<keyword evidence="7" id="KW-0378">Hydrolase</keyword>
<evidence type="ECO:0000256" key="4">
    <source>
        <dbReference type="ARBA" id="ARBA00022695"/>
    </source>
</evidence>
<keyword evidence="11" id="KW-1185">Reference proteome</keyword>
<protein>
    <recommendedName>
        <fullName evidence="2">ribonuclease H</fullName>
        <ecNumber evidence="2">3.1.26.4</ecNumber>
    </recommendedName>
</protein>
<dbReference type="Proteomes" id="UP000532437">
    <property type="component" value="Unassembled WGS sequence"/>
</dbReference>
<dbReference type="InterPro" id="IPR043128">
    <property type="entry name" value="Rev_trsase/Diguanyl_cyclase"/>
</dbReference>
<evidence type="ECO:0000256" key="8">
    <source>
        <dbReference type="ARBA" id="ARBA00022918"/>
    </source>
</evidence>
<evidence type="ECO:0000256" key="7">
    <source>
        <dbReference type="ARBA" id="ARBA00022801"/>
    </source>
</evidence>
<dbReference type="PROSITE" id="PS50878">
    <property type="entry name" value="RT_POL"/>
    <property type="match status" value="1"/>
</dbReference>
<dbReference type="InterPro" id="IPR010661">
    <property type="entry name" value="RVT_thumb"/>
</dbReference>
<dbReference type="AlphaFoldDB" id="A0A7K5PLR9"/>
<gene>
    <name evidence="10" type="primary">Ervk11_1</name>
    <name evidence="10" type="ORF">ERYMCC_R07399</name>
</gene>
<reference evidence="10 11" key="1">
    <citation type="submission" date="2019-09" db="EMBL/GenBank/DDBJ databases">
        <title>Bird 10,000 Genomes (B10K) Project - Family phase.</title>
        <authorList>
            <person name="Zhang G."/>
        </authorList>
    </citation>
    <scope>NUCLEOTIDE SEQUENCE [LARGE SCALE GENOMIC DNA]</scope>
    <source>
        <strain evidence="10">B10K-DU-002-60</strain>
        <tissue evidence="10">Muscle</tissue>
    </source>
</reference>
<evidence type="ECO:0000256" key="3">
    <source>
        <dbReference type="ARBA" id="ARBA00022679"/>
    </source>
</evidence>
<dbReference type="SUPFAM" id="SSF56672">
    <property type="entry name" value="DNA/RNA polymerases"/>
    <property type="match status" value="1"/>
</dbReference>
<dbReference type="InterPro" id="IPR043502">
    <property type="entry name" value="DNA/RNA_pol_sf"/>
</dbReference>
<evidence type="ECO:0000256" key="2">
    <source>
        <dbReference type="ARBA" id="ARBA00012180"/>
    </source>
</evidence>
<dbReference type="InterPro" id="IPR000477">
    <property type="entry name" value="RT_dom"/>
</dbReference>
<evidence type="ECO:0000313" key="10">
    <source>
        <dbReference type="EMBL" id="NWT56027.1"/>
    </source>
</evidence>
<dbReference type="EMBL" id="VZRG01001291">
    <property type="protein sequence ID" value="NWT56027.1"/>
    <property type="molecule type" value="Genomic_DNA"/>
</dbReference>
<keyword evidence="3" id="KW-0808">Transferase</keyword>
<keyword evidence="5" id="KW-0540">Nuclease</keyword>
<accession>A0A7K5PLR9</accession>
<comment type="similarity">
    <text evidence="1">Belongs to the beta type-B retroviral polymerase family. HERV class-II K(HML-2) pol subfamily.</text>
</comment>
<keyword evidence="6" id="KW-0255">Endonuclease</keyword>
<keyword evidence="8" id="KW-0695">RNA-directed DNA polymerase</keyword>
<evidence type="ECO:0000256" key="5">
    <source>
        <dbReference type="ARBA" id="ARBA00022722"/>
    </source>
</evidence>
<feature type="non-terminal residue" evidence="10">
    <location>
        <position position="1"/>
    </location>
</feature>
<dbReference type="GO" id="GO:0004523">
    <property type="term" value="F:RNA-DNA hybrid ribonuclease activity"/>
    <property type="evidence" value="ECO:0007669"/>
    <property type="project" value="UniProtKB-EC"/>
</dbReference>
<proteinExistence type="inferred from homology"/>
<evidence type="ECO:0000313" key="11">
    <source>
        <dbReference type="Proteomes" id="UP000532437"/>
    </source>
</evidence>
<evidence type="ECO:0000256" key="6">
    <source>
        <dbReference type="ARBA" id="ARBA00022759"/>
    </source>
</evidence>
<organism evidence="10 11">
    <name type="scientific">Erythrocercus mccallii</name>
    <dbReference type="NCBI Taxonomy" id="107208"/>
    <lineage>
        <taxon>Eukaryota</taxon>
        <taxon>Metazoa</taxon>
        <taxon>Chordata</taxon>
        <taxon>Craniata</taxon>
        <taxon>Vertebrata</taxon>
        <taxon>Euteleostomi</taxon>
        <taxon>Archelosauria</taxon>
        <taxon>Archosauria</taxon>
        <taxon>Dinosauria</taxon>
        <taxon>Saurischia</taxon>
        <taxon>Theropoda</taxon>
        <taxon>Coelurosauria</taxon>
        <taxon>Aves</taxon>
        <taxon>Neognathae</taxon>
        <taxon>Neoaves</taxon>
        <taxon>Telluraves</taxon>
        <taxon>Australaves</taxon>
        <taxon>Passeriformes</taxon>
        <taxon>Corvoidea</taxon>
        <taxon>Dicruridae</taxon>
        <taxon>Erythrocercus</taxon>
    </lineage>
</organism>
<dbReference type="PANTHER" id="PTHR41694:SF3">
    <property type="entry name" value="RNA-DIRECTED DNA POLYMERASE-RELATED"/>
    <property type="match status" value="1"/>
</dbReference>
<name>A0A7K5PLR9_9CORV</name>
<feature type="non-terminal residue" evidence="10">
    <location>
        <position position="340"/>
    </location>
</feature>
<evidence type="ECO:0000256" key="1">
    <source>
        <dbReference type="ARBA" id="ARBA00010879"/>
    </source>
</evidence>
<dbReference type="Gene3D" id="3.30.70.270">
    <property type="match status" value="2"/>
</dbReference>
<feature type="domain" description="Reverse transcriptase" evidence="9">
    <location>
        <begin position="1"/>
        <end position="150"/>
    </location>
</feature>
<dbReference type="PANTHER" id="PTHR41694">
    <property type="entry name" value="ENDOGENOUS RETROVIRUS GROUP K MEMBER POL PROTEIN"/>
    <property type="match status" value="1"/>
</dbReference>
<dbReference type="EC" id="3.1.26.4" evidence="2"/>